<evidence type="ECO:0000256" key="6">
    <source>
        <dbReference type="ARBA" id="ARBA00023136"/>
    </source>
</evidence>
<dbReference type="Pfam" id="PF13624">
    <property type="entry name" value="SurA_N_3"/>
    <property type="match status" value="1"/>
</dbReference>
<reference evidence="13 14" key="1">
    <citation type="submission" date="2020-08" db="EMBL/GenBank/DDBJ databases">
        <title>Genomic Encyclopedia of Type Strains, Phase IV (KMG-IV): sequencing the most valuable type-strain genomes for metagenomic binning, comparative biology and taxonomic classification.</title>
        <authorList>
            <person name="Goeker M."/>
        </authorList>
    </citation>
    <scope>NUCLEOTIDE SEQUENCE [LARGE SCALE GENOMIC DNA]</scope>
    <source>
        <strain evidence="13 14">DSM 12252</strain>
    </source>
</reference>
<evidence type="ECO:0000313" key="13">
    <source>
        <dbReference type="EMBL" id="MBB5031971.1"/>
    </source>
</evidence>
<dbReference type="SUPFAM" id="SSF109998">
    <property type="entry name" value="Triger factor/SurA peptide-binding domain-like"/>
    <property type="match status" value="1"/>
</dbReference>
<keyword evidence="14" id="KW-1185">Reference proteome</keyword>
<comment type="similarity">
    <text evidence="8">Belongs to the PpiD chaperone family.</text>
</comment>
<evidence type="ECO:0000256" key="8">
    <source>
        <dbReference type="ARBA" id="ARBA00038408"/>
    </source>
</evidence>
<feature type="transmembrane region" description="Helical" evidence="11">
    <location>
        <begin position="12"/>
        <end position="30"/>
    </location>
</feature>
<dbReference type="Gene3D" id="1.10.4030.10">
    <property type="entry name" value="Porin chaperone SurA, peptide-binding domain"/>
    <property type="match status" value="1"/>
</dbReference>
<evidence type="ECO:0000259" key="12">
    <source>
        <dbReference type="Pfam" id="PF13145"/>
    </source>
</evidence>
<evidence type="ECO:0000256" key="7">
    <source>
        <dbReference type="ARBA" id="ARBA00023186"/>
    </source>
</evidence>
<evidence type="ECO:0000256" key="4">
    <source>
        <dbReference type="ARBA" id="ARBA00022692"/>
    </source>
</evidence>
<dbReference type="InterPro" id="IPR027304">
    <property type="entry name" value="Trigger_fact/SurA_dom_sf"/>
</dbReference>
<gene>
    <name evidence="13" type="ORF">HNQ65_001539</name>
</gene>
<evidence type="ECO:0000256" key="5">
    <source>
        <dbReference type="ARBA" id="ARBA00022989"/>
    </source>
</evidence>
<dbReference type="PANTHER" id="PTHR47529">
    <property type="entry name" value="PEPTIDYL-PROLYL CIS-TRANS ISOMERASE D"/>
    <property type="match status" value="1"/>
</dbReference>
<name>A0A7W8DJL5_9BACT</name>
<sequence length="505" mass="56188">MLEFFRRHRHAFLYTLTFIIIVSFAMWGGWRKSGGDFGRGAKLTDTAVTVYGKDYTVADLQRAQRSVQFAQYYLQDYELLSALMSLSASRGMGGGGMDTLTNLFVLRHLMEQNGIRVSDAEARAALEKLPALQNNGKFDVSRAQSLEANASAMGFDGEALLGIMKDTVGVRKLQDIVSKSYEASPLSAEKQYASSYQTFKGSKIVFETETFKKAATVTDDEVKKYYDENKDSYKTEEKRAVSYVFFENPKDLDKKPLEERQKAQSEVVKRVNAFNDLTVKDKKSFADAAKQTKEKVESVPAFTQAEPPAALKNESAVVEQIFARAKDAKAEAVEGNNGWYVFDVTKIEEPKQQTLDEVKTKIKDVLLGQKADEARTKAVNEARLALADGLKAGKKIEDLVKDKKLTLQALPDIDTANPPQEEPNGFIIAKEAAKTGVGAISHAVDFDKGTMLIYVSAKELRKRPDAAELRKSQGTNLSSQERRSLFQAWFKKQQESARVVIAKVG</sequence>
<proteinExistence type="inferred from homology"/>
<comment type="caution">
    <text evidence="13">The sequence shown here is derived from an EMBL/GenBank/DDBJ whole genome shotgun (WGS) entry which is preliminary data.</text>
</comment>
<dbReference type="Pfam" id="PF13145">
    <property type="entry name" value="Rotamase_2"/>
    <property type="match status" value="1"/>
</dbReference>
<dbReference type="Proteomes" id="UP000590740">
    <property type="component" value="Unassembled WGS sequence"/>
</dbReference>
<dbReference type="RefSeq" id="WP_184338895.1">
    <property type="nucleotide sequence ID" value="NZ_JACHIG010000002.1"/>
</dbReference>
<protein>
    <recommendedName>
        <fullName evidence="9">Periplasmic chaperone PpiD</fullName>
    </recommendedName>
    <alternativeName>
        <fullName evidence="10">Periplasmic folding chaperone</fullName>
    </alternativeName>
</protein>
<organism evidence="13 14">
    <name type="scientific">Prosthecobacter vanneervenii</name>
    <dbReference type="NCBI Taxonomy" id="48466"/>
    <lineage>
        <taxon>Bacteria</taxon>
        <taxon>Pseudomonadati</taxon>
        <taxon>Verrucomicrobiota</taxon>
        <taxon>Verrucomicrobiia</taxon>
        <taxon>Verrucomicrobiales</taxon>
        <taxon>Verrucomicrobiaceae</taxon>
        <taxon>Prosthecobacter</taxon>
    </lineage>
</organism>
<dbReference type="AlphaFoldDB" id="A0A7W8DJL5"/>
<dbReference type="EMBL" id="JACHIG010000002">
    <property type="protein sequence ID" value="MBB5031971.1"/>
    <property type="molecule type" value="Genomic_DNA"/>
</dbReference>
<keyword evidence="13" id="KW-0413">Isomerase</keyword>
<comment type="subcellular location">
    <subcellularLocation>
        <location evidence="1">Cell inner membrane</location>
        <topology evidence="1">Single-pass type II membrane protein</topology>
        <orientation evidence="1">Periplasmic side</orientation>
    </subcellularLocation>
</comment>
<keyword evidence="4 11" id="KW-0812">Transmembrane</keyword>
<dbReference type="InterPro" id="IPR052029">
    <property type="entry name" value="PpiD_chaperone"/>
</dbReference>
<dbReference type="Gene3D" id="3.10.50.40">
    <property type="match status" value="1"/>
</dbReference>
<evidence type="ECO:0000256" key="2">
    <source>
        <dbReference type="ARBA" id="ARBA00022475"/>
    </source>
</evidence>
<evidence type="ECO:0000256" key="10">
    <source>
        <dbReference type="ARBA" id="ARBA00042775"/>
    </source>
</evidence>
<dbReference type="GO" id="GO:0003755">
    <property type="term" value="F:peptidyl-prolyl cis-trans isomerase activity"/>
    <property type="evidence" value="ECO:0007669"/>
    <property type="project" value="InterPro"/>
</dbReference>
<keyword evidence="5 11" id="KW-1133">Transmembrane helix</keyword>
<accession>A0A7W8DJL5</accession>
<keyword evidence="2" id="KW-1003">Cell membrane</keyword>
<keyword evidence="3" id="KW-0997">Cell inner membrane</keyword>
<evidence type="ECO:0000256" key="9">
    <source>
        <dbReference type="ARBA" id="ARBA00040743"/>
    </source>
</evidence>
<evidence type="ECO:0000313" key="14">
    <source>
        <dbReference type="Proteomes" id="UP000590740"/>
    </source>
</evidence>
<evidence type="ECO:0000256" key="11">
    <source>
        <dbReference type="SAM" id="Phobius"/>
    </source>
</evidence>
<keyword evidence="7" id="KW-0143">Chaperone</keyword>
<keyword evidence="6 11" id="KW-0472">Membrane</keyword>
<dbReference type="InterPro" id="IPR000297">
    <property type="entry name" value="PPIase_PpiC"/>
</dbReference>
<dbReference type="GO" id="GO:0005886">
    <property type="term" value="C:plasma membrane"/>
    <property type="evidence" value="ECO:0007669"/>
    <property type="project" value="UniProtKB-SubCell"/>
</dbReference>
<feature type="domain" description="PpiC" evidence="12">
    <location>
        <begin position="217"/>
        <end position="359"/>
    </location>
</feature>
<evidence type="ECO:0000256" key="3">
    <source>
        <dbReference type="ARBA" id="ARBA00022519"/>
    </source>
</evidence>
<dbReference type="InterPro" id="IPR046357">
    <property type="entry name" value="PPIase_dom_sf"/>
</dbReference>
<dbReference type="PANTHER" id="PTHR47529:SF1">
    <property type="entry name" value="PERIPLASMIC CHAPERONE PPID"/>
    <property type="match status" value="1"/>
</dbReference>
<evidence type="ECO:0000256" key="1">
    <source>
        <dbReference type="ARBA" id="ARBA00004382"/>
    </source>
</evidence>